<comment type="caution">
    <text evidence="8">The sequence shown here is derived from an EMBL/GenBank/DDBJ whole genome shotgun (WGS) entry which is preliminary data.</text>
</comment>
<comment type="similarity">
    <text evidence="2">Belongs to the ATP-dependent AMP-binding enzyme family.</text>
</comment>
<reference evidence="8" key="1">
    <citation type="journal article" date="2014" name="Int. J. Syst. Evol. Microbiol.">
        <title>Complete genome sequence of Corynebacterium casei LMG S-19264T (=DSM 44701T), isolated from a smear-ripened cheese.</title>
        <authorList>
            <consortium name="US DOE Joint Genome Institute (JGI-PGF)"/>
            <person name="Walter F."/>
            <person name="Albersmeier A."/>
            <person name="Kalinowski J."/>
            <person name="Ruckert C."/>
        </authorList>
    </citation>
    <scope>NUCLEOTIDE SEQUENCE</scope>
    <source>
        <strain evidence="8">JCM 4434</strain>
    </source>
</reference>
<protein>
    <recommendedName>
        <fullName evidence="7">Carrier domain-containing protein</fullName>
    </recommendedName>
</protein>
<dbReference type="FunFam" id="2.30.38.10:FF:000001">
    <property type="entry name" value="Non-ribosomal peptide synthetase PvdI"/>
    <property type="match status" value="1"/>
</dbReference>
<dbReference type="EMBL" id="BMUB01000003">
    <property type="protein sequence ID" value="GGU67344.1"/>
    <property type="molecule type" value="Genomic_DNA"/>
</dbReference>
<dbReference type="Proteomes" id="UP000610124">
    <property type="component" value="Unassembled WGS sequence"/>
</dbReference>
<reference evidence="8" key="2">
    <citation type="submission" date="2020-09" db="EMBL/GenBank/DDBJ databases">
        <authorList>
            <person name="Sun Q."/>
            <person name="Ohkuma M."/>
        </authorList>
    </citation>
    <scope>NUCLEOTIDE SEQUENCE</scope>
    <source>
        <strain evidence="8">JCM 4434</strain>
    </source>
</reference>
<dbReference type="Gene3D" id="3.30.559.10">
    <property type="entry name" value="Chloramphenicol acetyltransferase-like domain"/>
    <property type="match status" value="3"/>
</dbReference>
<dbReference type="InterPro" id="IPR020806">
    <property type="entry name" value="PKS_PP-bd"/>
</dbReference>
<dbReference type="InterPro" id="IPR010060">
    <property type="entry name" value="NRPS_synth"/>
</dbReference>
<gene>
    <name evidence="8" type="ORF">GCM10010502_18080</name>
</gene>
<dbReference type="GO" id="GO:0017000">
    <property type="term" value="P:antibiotic biosynthetic process"/>
    <property type="evidence" value="ECO:0007669"/>
    <property type="project" value="UniProtKB-KW"/>
</dbReference>
<dbReference type="FunFam" id="3.30.300.30:FF:000010">
    <property type="entry name" value="Enterobactin synthetase component F"/>
    <property type="match status" value="2"/>
</dbReference>
<dbReference type="CDD" id="cd19540">
    <property type="entry name" value="LCL_NRPS-like"/>
    <property type="match status" value="1"/>
</dbReference>
<dbReference type="NCBIfam" id="TIGR01733">
    <property type="entry name" value="AA-adenyl-dom"/>
    <property type="match status" value="2"/>
</dbReference>
<organism evidence="8 9">
    <name type="scientific">Kitasatospora aureofaciens</name>
    <name type="common">Streptomyces aureofaciens</name>
    <dbReference type="NCBI Taxonomy" id="1894"/>
    <lineage>
        <taxon>Bacteria</taxon>
        <taxon>Bacillati</taxon>
        <taxon>Actinomycetota</taxon>
        <taxon>Actinomycetes</taxon>
        <taxon>Kitasatosporales</taxon>
        <taxon>Streptomycetaceae</taxon>
        <taxon>Kitasatospora</taxon>
    </lineage>
</organism>
<dbReference type="GO" id="GO:0008610">
    <property type="term" value="P:lipid biosynthetic process"/>
    <property type="evidence" value="ECO:0007669"/>
    <property type="project" value="UniProtKB-ARBA"/>
</dbReference>
<sequence>MRHDARPIETVRPEELPLSAAQREMWFAQQLDPGNPVFTMADCLELTGPLDHERLRAAWQRVQNRTEALRVRFVERDGQPVQLVEPPHERPLPVLDLTGEPDPLAAAEAFLDADRQLPSTLGPDAFAATLLLIGPELAWLHVKANHILVDGFSRSLVYARLAAEYDLPDAEPAADPTLAELLAEEDDYLASPAHQRDRAYWAEQLADGIEPTVLSGHLGAPARSTLRSTGLIPPDTVTRLQDAAWAERVTWQTLLIGATAGCLAQLAGTDRVVLTLPVAARTTPLAQSVPGMRANFLPLPVAAHPALGRDGLLTQVAATLRGTLRHQRHRHDAIRRDLGLTGDAGRSFGPTVNVLQTGGEFALGDCRARVRNLSTGPVPDLQILFLDSGEEGCELRIDGDADRYPQERLDLFRDALLGYLAEFATVPTELPVGRIAALPPAEREHVLAGGNGYGQQPEVFTDVLPRIRELALARPGATAVQDDAGRLDYAELVARASALSRRLVAAGAGPDRLVAVAAAPGTGFVTAVLGVLGAGAAWLPLDVRAPAARGAALVEAAGAAVLLHGEDQQPYVDTLLGALSEGHPAVLVLDDARDEELLPAAGGPAELAYVIYTSGSTGRPKGAMVHRDGMVNHLLAKHADLELSEADTVVHNAPVTFDISVWQMLSPLVAGGRLRVVSRELAADPGALFALADTEGVTVLEVVPSLLRAALDSWEAGAPVPPLSALRKLVVTGEAMPADLARRWFALRPGIPLVNAFGPTECSDDVAHALIGSPAELDSVRAPIGRPVRDTRLYVLGDSLQPVPAGQPGELYVGGRGVGRGYLNDPRRTAGAFVADPYSDEPGARMYRTGDRVVHRTDGQLEFLERVDHQVKIRGHRIEPGEVEAALRAVPGVADAVVTVARDPSGGARLVAHLAGGADPAAVRAELARTLPDYMVPAVLVPMAALPLTPNGKVDRKALPVPDFGALRRERRAPATEREALLCALFAEVLELDEVGADEDFFALGGHSLLAGRVVTALRARLGVELPIRTLFEAPTPFALALALDGAEPAREELVAGPRPERIPLSPGQQRLWFLSQLDAAGATYHLSHAVRLTGALERAALAEALADVVARHESLRTVFPAEDGRPHQRVLPVGEAGPELPVVPFTGRTAEELDAELAARAGTPFDLAAEPPLRAVLFETGVEEHVLLLVQHHIAADGWSVRPLVDDLQAAYRARLAGGAPEWAELPVQYADYTLWHRRLLGDQDDPGSLMSRQLDYWAGQLSDLPEELSLPVDFPRPAVPSYRGATVPLRLDAQAHRALAELARESGASPFMVVQAALAVLLGKLGAGTDIPVGTPVAGRTAEALDSLVGFFVNTLVLRTDLSGDPTFRTLVGRARETVLAALAHQDVPFEKLVDRLGAGRSLARQPLFQVMLAFQNNAGARPELPGLTAEVSPVGTGTAKFDLAFELVEQYDGSGEPDGLTGTLEYSTDLFTERTARGLADRLAHLIGLLTGEPDRPLSGLDALLPEERELLLGSWSGASIPTTVGAVHLPALFQAQAHRAPERPALRWFEDGAVRAEVGYGELNERANRLAHHLIALGAGPGRIVALALPRTVDAVVAVLAVLKTGAAYLPVDPAYPRERIAYLLEDSAPLAVLSHGSVAGRLPEQQAAPVLLLDDPATAAAIAGAPAHDPEDAERVAPLGPDHPAYVIYTSGSTGRPKGVLVPHRAVAALAAEHDRFGVGEGTRLLQFASFSFDAAAWELLTALLTGAVLVLAAEADRAPGEPLAELVAKAGIEVVCLPPTVLAAWPVGLPMPDGLTLITAGEACPPELVERWSAGRRMLNAYGPTETTVCATVSEPLAGAVKPPIGRPLAGARVYVLDEALRPTPPGVIGELYVAGAGVALGYLHRPELTAQRFTADPYGGRDDRMYRTGDLVRWTADGQLDYVGRVDEQVKLRGFRIELGEIETALLARPGVEQAAAVVREDRPGDKRLVAYVTPADLPVGELRAALAAELPDYLVPSAFVPLETLPLTGNGKLDRRALPAPDYAAASTGRAPADAREAAFCAVFAEVLGLPEVGADDGFFDLGGDSIVSIQLVSRARAAGLVVTAQDVFTHRTPAALAVVARDGEDEGAVATVGTDDGVGPLGQLPIGHWLRELGGPVNGFHQAVLVRTPADATRESLTAALQALLDHHDGLRMRLLPDWSLLITEPGTVDAGALLRILEGPAADWPAEAVAARQRLAPGQGLMVQALWHPGAPGESGELLLTLHHLVVDGVSWRVLLPDLARAHASVLAGEPVRLQPVGTSLRHWSGLLERTAGTPELRAQLDWWRTESAGEEAPLGHRPADPAVDTFATARTLHRTLDADTTAALLTEVTGAFHAEVNDVLLTALALAVADWRRRTGRPQGPVPVELEGHGREEFAPGVDLSRTVGWFTTAYPLRLHPGPVDLAEALSGGPAAGHSLKLVKEHLRMVPGHGLGWGQLRYLDRAEALSGAARPQLGFNYLGRMPAPTGEDWSLTEQSAALAAGADPEMPLPHVLDVNAVTEDGPDGPRLSARWTWAGQALPQADAEDLAESWFQALRALVRHTREPGAGGWTPSDLDLVALSQDEIDEFEDEMDDWGDEL</sequence>
<dbReference type="InterPro" id="IPR045851">
    <property type="entry name" value="AMP-bd_C_sf"/>
</dbReference>
<dbReference type="NCBIfam" id="TIGR01720">
    <property type="entry name" value="NRPS-para261"/>
    <property type="match status" value="1"/>
</dbReference>
<dbReference type="InterPro" id="IPR006162">
    <property type="entry name" value="Ppantetheine_attach_site"/>
</dbReference>
<dbReference type="FunFam" id="1.10.1200.10:FF:000016">
    <property type="entry name" value="Non-ribosomal peptide synthase"/>
    <property type="match status" value="1"/>
</dbReference>
<dbReference type="FunFam" id="3.40.50.980:FF:000001">
    <property type="entry name" value="Non-ribosomal peptide synthetase"/>
    <property type="match status" value="1"/>
</dbReference>
<dbReference type="GO" id="GO:0043041">
    <property type="term" value="P:amino acid activation for nonribosomal peptide biosynthetic process"/>
    <property type="evidence" value="ECO:0007669"/>
    <property type="project" value="TreeGrafter"/>
</dbReference>
<dbReference type="InterPro" id="IPR036736">
    <property type="entry name" value="ACP-like_sf"/>
</dbReference>
<dbReference type="CDD" id="cd05930">
    <property type="entry name" value="A_NRPS"/>
    <property type="match status" value="1"/>
</dbReference>
<dbReference type="InterPro" id="IPR009081">
    <property type="entry name" value="PP-bd_ACP"/>
</dbReference>
<dbReference type="InterPro" id="IPR000873">
    <property type="entry name" value="AMP-dep_synth/lig_dom"/>
</dbReference>
<proteinExistence type="inferred from homology"/>
<dbReference type="Pfam" id="PF13193">
    <property type="entry name" value="AMP-binding_C"/>
    <property type="match status" value="2"/>
</dbReference>
<dbReference type="SUPFAM" id="SSF47336">
    <property type="entry name" value="ACP-like"/>
    <property type="match status" value="2"/>
</dbReference>
<dbReference type="Pfam" id="PF00501">
    <property type="entry name" value="AMP-binding"/>
    <property type="match status" value="2"/>
</dbReference>
<dbReference type="FunFam" id="3.40.50.12780:FF:000012">
    <property type="entry name" value="Non-ribosomal peptide synthetase"/>
    <property type="match status" value="1"/>
</dbReference>
<dbReference type="SUPFAM" id="SSF56801">
    <property type="entry name" value="Acetyl-CoA synthetase-like"/>
    <property type="match status" value="2"/>
</dbReference>
<dbReference type="GO" id="GO:0003824">
    <property type="term" value="F:catalytic activity"/>
    <property type="evidence" value="ECO:0007669"/>
    <property type="project" value="InterPro"/>
</dbReference>
<accession>A0A8H9HL72</accession>
<dbReference type="Gene3D" id="3.40.50.980">
    <property type="match status" value="4"/>
</dbReference>
<dbReference type="PROSITE" id="PS00455">
    <property type="entry name" value="AMP_BINDING"/>
    <property type="match status" value="2"/>
</dbReference>
<keyword evidence="5" id="KW-0677">Repeat</keyword>
<feature type="domain" description="Carrier" evidence="7">
    <location>
        <begin position="973"/>
        <end position="1048"/>
    </location>
</feature>
<evidence type="ECO:0000256" key="4">
    <source>
        <dbReference type="ARBA" id="ARBA00022553"/>
    </source>
</evidence>
<dbReference type="PROSITE" id="PS50075">
    <property type="entry name" value="CARRIER"/>
    <property type="match status" value="2"/>
</dbReference>
<dbReference type="GO" id="GO:0044550">
    <property type="term" value="P:secondary metabolite biosynthetic process"/>
    <property type="evidence" value="ECO:0007669"/>
    <property type="project" value="UniProtKB-ARBA"/>
</dbReference>
<dbReference type="SMART" id="SM00823">
    <property type="entry name" value="PKS_PP"/>
    <property type="match status" value="2"/>
</dbReference>
<dbReference type="SUPFAM" id="SSF52777">
    <property type="entry name" value="CoA-dependent acyltransferases"/>
    <property type="match status" value="6"/>
</dbReference>
<keyword evidence="4" id="KW-0597">Phosphoprotein</keyword>
<evidence type="ECO:0000256" key="2">
    <source>
        <dbReference type="ARBA" id="ARBA00006432"/>
    </source>
</evidence>
<evidence type="ECO:0000256" key="6">
    <source>
        <dbReference type="ARBA" id="ARBA00023194"/>
    </source>
</evidence>
<dbReference type="PANTHER" id="PTHR45527:SF1">
    <property type="entry name" value="FATTY ACID SYNTHASE"/>
    <property type="match status" value="1"/>
</dbReference>
<evidence type="ECO:0000313" key="8">
    <source>
        <dbReference type="EMBL" id="GGU67344.1"/>
    </source>
</evidence>
<evidence type="ECO:0000256" key="5">
    <source>
        <dbReference type="ARBA" id="ARBA00022737"/>
    </source>
</evidence>
<dbReference type="Pfam" id="PF00668">
    <property type="entry name" value="Condensation"/>
    <property type="match status" value="3"/>
</dbReference>
<comment type="cofactor">
    <cofactor evidence="1">
        <name>pantetheine 4'-phosphate</name>
        <dbReference type="ChEBI" id="CHEBI:47942"/>
    </cofactor>
</comment>
<dbReference type="InterPro" id="IPR001242">
    <property type="entry name" value="Condensation_dom"/>
</dbReference>
<dbReference type="PROSITE" id="PS00012">
    <property type="entry name" value="PHOSPHOPANTETHEINE"/>
    <property type="match status" value="1"/>
</dbReference>
<feature type="domain" description="Carrier" evidence="7">
    <location>
        <begin position="2039"/>
        <end position="2113"/>
    </location>
</feature>
<dbReference type="GO" id="GO:0005737">
    <property type="term" value="C:cytoplasm"/>
    <property type="evidence" value="ECO:0007669"/>
    <property type="project" value="TreeGrafter"/>
</dbReference>
<dbReference type="PANTHER" id="PTHR45527">
    <property type="entry name" value="NONRIBOSOMAL PEPTIDE SYNTHETASE"/>
    <property type="match status" value="1"/>
</dbReference>
<dbReference type="GO" id="GO:0072330">
    <property type="term" value="P:monocarboxylic acid biosynthetic process"/>
    <property type="evidence" value="ECO:0007669"/>
    <property type="project" value="UniProtKB-ARBA"/>
</dbReference>
<evidence type="ECO:0000256" key="1">
    <source>
        <dbReference type="ARBA" id="ARBA00001957"/>
    </source>
</evidence>
<name>A0A8H9HL72_KITAU</name>
<keyword evidence="6" id="KW-0045">Antibiotic biosynthesis</keyword>
<dbReference type="GO" id="GO:0031177">
    <property type="term" value="F:phosphopantetheine binding"/>
    <property type="evidence" value="ECO:0007669"/>
    <property type="project" value="InterPro"/>
</dbReference>
<dbReference type="KEGG" id="kau:B6264_10645"/>
<dbReference type="Gene3D" id="2.30.38.10">
    <property type="entry name" value="Luciferase, Domain 3"/>
    <property type="match status" value="2"/>
</dbReference>
<dbReference type="InterPro" id="IPR025110">
    <property type="entry name" value="AMP-bd_C"/>
</dbReference>
<evidence type="ECO:0000313" key="9">
    <source>
        <dbReference type="Proteomes" id="UP000610124"/>
    </source>
</evidence>
<dbReference type="Gene3D" id="3.30.559.30">
    <property type="entry name" value="Nonribosomal peptide synthetase, condensation domain"/>
    <property type="match status" value="3"/>
</dbReference>
<dbReference type="InterPro" id="IPR010071">
    <property type="entry name" value="AA_adenyl_dom"/>
</dbReference>
<dbReference type="Pfam" id="PF00550">
    <property type="entry name" value="PP-binding"/>
    <property type="match status" value="2"/>
</dbReference>
<evidence type="ECO:0000256" key="3">
    <source>
        <dbReference type="ARBA" id="ARBA00022450"/>
    </source>
</evidence>
<dbReference type="InterPro" id="IPR023213">
    <property type="entry name" value="CAT-like_dom_sf"/>
</dbReference>
<keyword evidence="3" id="KW-0596">Phosphopantetheine</keyword>
<evidence type="ECO:0000259" key="7">
    <source>
        <dbReference type="PROSITE" id="PS50075"/>
    </source>
</evidence>
<dbReference type="InterPro" id="IPR020845">
    <property type="entry name" value="AMP-binding_CS"/>
</dbReference>
<dbReference type="Gene3D" id="3.30.300.30">
    <property type="match status" value="2"/>
</dbReference>
<dbReference type="Gene3D" id="1.10.1200.10">
    <property type="entry name" value="ACP-like"/>
    <property type="match status" value="2"/>
</dbReference>